<dbReference type="PANTHER" id="PTHR20208:SF13">
    <property type="entry name" value="STRUCTURE-SPECIFIC ENDONUCLEASE SUBUNIT SLX1"/>
    <property type="match status" value="1"/>
</dbReference>
<evidence type="ECO:0000256" key="1">
    <source>
        <dbReference type="SAM" id="MobiDB-lite"/>
    </source>
</evidence>
<dbReference type="AlphaFoldDB" id="A0A484K7M6"/>
<dbReference type="Gene3D" id="3.40.1440.10">
    <property type="entry name" value="GIY-YIG endonuclease"/>
    <property type="match status" value="1"/>
</dbReference>
<gene>
    <name evidence="3" type="ORF">CCAM_LOCUS3226</name>
</gene>
<dbReference type="EMBL" id="OOIL02000161">
    <property type="protein sequence ID" value="VFQ61450.1"/>
    <property type="molecule type" value="Genomic_DNA"/>
</dbReference>
<accession>A0A484K7M6</accession>
<dbReference type="InterPro" id="IPR035901">
    <property type="entry name" value="GIY-YIG_endonuc_sf"/>
</dbReference>
<evidence type="ECO:0000313" key="4">
    <source>
        <dbReference type="Proteomes" id="UP000595140"/>
    </source>
</evidence>
<dbReference type="PANTHER" id="PTHR20208">
    <property type="entry name" value="STRUCTURE-SPECIFIC ENDONUCLEASE SUBUNIT SLX1"/>
    <property type="match status" value="1"/>
</dbReference>
<feature type="compositionally biased region" description="Low complexity" evidence="1">
    <location>
        <begin position="19"/>
        <end position="54"/>
    </location>
</feature>
<reference evidence="3 4" key="1">
    <citation type="submission" date="2018-04" db="EMBL/GenBank/DDBJ databases">
        <authorList>
            <person name="Vogel A."/>
        </authorList>
    </citation>
    <scope>NUCLEOTIDE SEQUENCE [LARGE SCALE GENOMIC DNA]</scope>
</reference>
<evidence type="ECO:0000313" key="3">
    <source>
        <dbReference type="EMBL" id="VFQ61450.1"/>
    </source>
</evidence>
<organism evidence="3 4">
    <name type="scientific">Cuscuta campestris</name>
    <dbReference type="NCBI Taxonomy" id="132261"/>
    <lineage>
        <taxon>Eukaryota</taxon>
        <taxon>Viridiplantae</taxon>
        <taxon>Streptophyta</taxon>
        <taxon>Embryophyta</taxon>
        <taxon>Tracheophyta</taxon>
        <taxon>Spermatophyta</taxon>
        <taxon>Magnoliopsida</taxon>
        <taxon>eudicotyledons</taxon>
        <taxon>Gunneridae</taxon>
        <taxon>Pentapetalae</taxon>
        <taxon>asterids</taxon>
        <taxon>lamiids</taxon>
        <taxon>Solanales</taxon>
        <taxon>Convolvulaceae</taxon>
        <taxon>Cuscuteae</taxon>
        <taxon>Cuscuta</taxon>
        <taxon>Cuscuta subgen. Grammica</taxon>
        <taxon>Cuscuta sect. Cleistogrammica</taxon>
    </lineage>
</organism>
<feature type="region of interest" description="Disordered" evidence="1">
    <location>
        <begin position="18"/>
        <end position="54"/>
    </location>
</feature>
<dbReference type="OrthoDB" id="24645at2759"/>
<proteinExistence type="predicted"/>
<dbReference type="Proteomes" id="UP000595140">
    <property type="component" value="Unassembled WGS sequence"/>
</dbReference>
<feature type="domain" description="GIY-YIG" evidence="2">
    <location>
        <begin position="55"/>
        <end position="137"/>
    </location>
</feature>
<dbReference type="InterPro" id="IPR000305">
    <property type="entry name" value="GIY-YIG_endonuc"/>
</dbReference>
<keyword evidence="4" id="KW-1185">Reference proteome</keyword>
<name>A0A484K7M6_9ASTE</name>
<dbReference type="Pfam" id="PF01541">
    <property type="entry name" value="GIY-YIG"/>
    <property type="match status" value="1"/>
</dbReference>
<dbReference type="PROSITE" id="PS50164">
    <property type="entry name" value="GIY_YIG"/>
    <property type="match status" value="1"/>
</dbReference>
<evidence type="ECO:0000259" key="2">
    <source>
        <dbReference type="PROSITE" id="PS50164"/>
    </source>
</evidence>
<dbReference type="SUPFAM" id="SSF82771">
    <property type="entry name" value="GIY-YIG endonuclease"/>
    <property type="match status" value="1"/>
</dbReference>
<sequence>MAKQLFVSDAFRSLKPNRSLPKLKASPSSAPSNSLPIKSSQSPPSPSTSASKSNSPWSVYLILSTNPPIKTYVGVTTNFTRRLKQHNGDLKGGAKASRSGRPWICACLIGGFKDRSEACTFESRWKQLSKKLPRKGKSNGLQKLEETKSVVLLKHRYAALDQNCSLVISSRHKQDALTSVYTCMYAYNTLELCLLGRHRIVNIETVYNCVFEEKIMAHLIKYFCVRLGSRGSSLGPLVKKM</sequence>
<dbReference type="InterPro" id="IPR050381">
    <property type="entry name" value="SLX1_endonuclease"/>
</dbReference>
<protein>
    <recommendedName>
        <fullName evidence="2">GIY-YIG domain-containing protein</fullName>
    </recommendedName>
</protein>